<organism evidence="10 11">
    <name type="scientific">Monilinia fructicola</name>
    <name type="common">Brown rot fungus</name>
    <name type="synonym">Ciboria fructicola</name>
    <dbReference type="NCBI Taxonomy" id="38448"/>
    <lineage>
        <taxon>Eukaryota</taxon>
        <taxon>Fungi</taxon>
        <taxon>Dikarya</taxon>
        <taxon>Ascomycota</taxon>
        <taxon>Pezizomycotina</taxon>
        <taxon>Leotiomycetes</taxon>
        <taxon>Helotiales</taxon>
        <taxon>Sclerotiniaceae</taxon>
        <taxon>Monilinia</taxon>
    </lineage>
</organism>
<dbReference type="PROSITE" id="PS50850">
    <property type="entry name" value="MFS"/>
    <property type="match status" value="1"/>
</dbReference>
<evidence type="ECO:0000256" key="8">
    <source>
        <dbReference type="SAM" id="Phobius"/>
    </source>
</evidence>
<dbReference type="InterPro" id="IPR003663">
    <property type="entry name" value="Sugar/inositol_transpt"/>
</dbReference>
<dbReference type="AlphaFoldDB" id="A0A5M9JHA4"/>
<dbReference type="PROSITE" id="PS00216">
    <property type="entry name" value="SUGAR_TRANSPORT_1"/>
    <property type="match status" value="2"/>
</dbReference>
<feature type="transmembrane region" description="Helical" evidence="8">
    <location>
        <begin position="445"/>
        <end position="463"/>
    </location>
</feature>
<accession>A0A5M9JHA4</accession>
<dbReference type="InterPro" id="IPR005828">
    <property type="entry name" value="MFS_sugar_transport-like"/>
</dbReference>
<dbReference type="InterPro" id="IPR050360">
    <property type="entry name" value="MFS_Sugar_Transporters"/>
</dbReference>
<dbReference type="GO" id="GO:0005351">
    <property type="term" value="F:carbohydrate:proton symporter activity"/>
    <property type="evidence" value="ECO:0007669"/>
    <property type="project" value="TreeGrafter"/>
</dbReference>
<gene>
    <name evidence="10" type="ORF">EYC84_008459</name>
</gene>
<keyword evidence="11" id="KW-1185">Reference proteome</keyword>
<evidence type="ECO:0000256" key="4">
    <source>
        <dbReference type="ARBA" id="ARBA00022692"/>
    </source>
</evidence>
<dbReference type="CDD" id="cd17356">
    <property type="entry name" value="MFS_HXT"/>
    <property type="match status" value="1"/>
</dbReference>
<feature type="transmembrane region" description="Helical" evidence="8">
    <location>
        <begin position="154"/>
        <end position="175"/>
    </location>
</feature>
<dbReference type="SUPFAM" id="SSF103473">
    <property type="entry name" value="MFS general substrate transporter"/>
    <property type="match status" value="1"/>
</dbReference>
<dbReference type="PROSITE" id="PS00217">
    <property type="entry name" value="SUGAR_TRANSPORT_2"/>
    <property type="match status" value="1"/>
</dbReference>
<evidence type="ECO:0000256" key="6">
    <source>
        <dbReference type="ARBA" id="ARBA00023136"/>
    </source>
</evidence>
<comment type="subcellular location">
    <subcellularLocation>
        <location evidence="1">Membrane</location>
        <topology evidence="1">Multi-pass membrane protein</topology>
    </subcellularLocation>
</comment>
<feature type="transmembrane region" description="Helical" evidence="8">
    <location>
        <begin position="301"/>
        <end position="323"/>
    </location>
</feature>
<name>A0A5M9JHA4_MONFR</name>
<dbReference type="FunFam" id="1.20.1250.20:FF:000026">
    <property type="entry name" value="MFS quinate transporter QutD"/>
    <property type="match status" value="1"/>
</dbReference>
<evidence type="ECO:0000256" key="5">
    <source>
        <dbReference type="ARBA" id="ARBA00022989"/>
    </source>
</evidence>
<dbReference type="PANTHER" id="PTHR48022">
    <property type="entry name" value="PLASTIDIC GLUCOSE TRANSPORTER 4"/>
    <property type="match status" value="1"/>
</dbReference>
<evidence type="ECO:0000256" key="2">
    <source>
        <dbReference type="ARBA" id="ARBA00010992"/>
    </source>
</evidence>
<evidence type="ECO:0000313" key="10">
    <source>
        <dbReference type="EMBL" id="KAA8568040.1"/>
    </source>
</evidence>
<dbReference type="GO" id="GO:0016020">
    <property type="term" value="C:membrane"/>
    <property type="evidence" value="ECO:0007669"/>
    <property type="project" value="UniProtKB-SubCell"/>
</dbReference>
<evidence type="ECO:0000256" key="1">
    <source>
        <dbReference type="ARBA" id="ARBA00004141"/>
    </source>
</evidence>
<reference evidence="10 11" key="1">
    <citation type="submission" date="2019-06" db="EMBL/GenBank/DDBJ databases">
        <title>Genome Sequence of the Brown Rot Fungal Pathogen Monilinia fructicola.</title>
        <authorList>
            <person name="De Miccolis Angelini R.M."/>
            <person name="Landi L."/>
            <person name="Abate D."/>
            <person name="Pollastro S."/>
            <person name="Romanazzi G."/>
            <person name="Faretra F."/>
        </authorList>
    </citation>
    <scope>NUCLEOTIDE SEQUENCE [LARGE SCALE GENOMIC DNA]</scope>
    <source>
        <strain evidence="10 11">Mfrc123</strain>
    </source>
</reference>
<comment type="caution">
    <text evidence="10">The sequence shown here is derived from an EMBL/GenBank/DDBJ whole genome shotgun (WGS) entry which is preliminary data.</text>
</comment>
<keyword evidence="4 8" id="KW-0812">Transmembrane</keyword>
<proteinExistence type="inferred from homology"/>
<evidence type="ECO:0000259" key="9">
    <source>
        <dbReference type="PROSITE" id="PS50850"/>
    </source>
</evidence>
<dbReference type="Pfam" id="PF00083">
    <property type="entry name" value="Sugar_tr"/>
    <property type="match status" value="1"/>
</dbReference>
<dbReference type="NCBIfam" id="TIGR00879">
    <property type="entry name" value="SP"/>
    <property type="match status" value="1"/>
</dbReference>
<evidence type="ECO:0000256" key="7">
    <source>
        <dbReference type="RuleBase" id="RU003346"/>
    </source>
</evidence>
<feature type="domain" description="Major facilitator superfamily (MFS) profile" evidence="9">
    <location>
        <begin position="9"/>
        <end position="467"/>
    </location>
</feature>
<dbReference type="PRINTS" id="PR00171">
    <property type="entry name" value="SUGRTRNSPORT"/>
</dbReference>
<feature type="transmembrane region" description="Helical" evidence="8">
    <location>
        <begin position="330"/>
        <end position="353"/>
    </location>
</feature>
<dbReference type="InterPro" id="IPR020846">
    <property type="entry name" value="MFS_dom"/>
</dbReference>
<feature type="transmembrane region" description="Helical" evidence="8">
    <location>
        <begin position="181"/>
        <end position="198"/>
    </location>
</feature>
<comment type="similarity">
    <text evidence="2 7">Belongs to the major facilitator superfamily. Sugar transporter (TC 2.A.1.1) family.</text>
</comment>
<keyword evidence="6 8" id="KW-0472">Membrane</keyword>
<feature type="transmembrane region" description="Helical" evidence="8">
    <location>
        <begin position="378"/>
        <end position="402"/>
    </location>
</feature>
<dbReference type="EMBL" id="VICG01000010">
    <property type="protein sequence ID" value="KAA8568040.1"/>
    <property type="molecule type" value="Genomic_DNA"/>
</dbReference>
<dbReference type="InterPro" id="IPR036259">
    <property type="entry name" value="MFS_trans_sf"/>
</dbReference>
<feature type="transmembrane region" description="Helical" evidence="8">
    <location>
        <begin position="268"/>
        <end position="289"/>
    </location>
</feature>
<feature type="transmembrane region" description="Helical" evidence="8">
    <location>
        <begin position="414"/>
        <end position="433"/>
    </location>
</feature>
<protein>
    <recommendedName>
        <fullName evidence="9">Major facilitator superfamily (MFS) profile domain-containing protein</fullName>
    </recommendedName>
</protein>
<dbReference type="InterPro" id="IPR005829">
    <property type="entry name" value="Sugar_transporter_CS"/>
</dbReference>
<keyword evidence="5 8" id="KW-1133">Transmembrane helix</keyword>
<feature type="transmembrane region" description="Helical" evidence="8">
    <location>
        <begin position="6"/>
        <end position="24"/>
    </location>
</feature>
<dbReference type="VEuPathDB" id="FungiDB:MFRU_041g00500"/>
<dbReference type="PANTHER" id="PTHR48022:SF7">
    <property type="entry name" value="MAJOR FACILITATOR SUPERFAMILY (MFS) PROFILE DOMAIN-CONTAINING PROTEIN-RELATED"/>
    <property type="match status" value="1"/>
</dbReference>
<keyword evidence="3 7" id="KW-0813">Transport</keyword>
<evidence type="ECO:0000256" key="3">
    <source>
        <dbReference type="ARBA" id="ARBA00022448"/>
    </source>
</evidence>
<dbReference type="Gene3D" id="1.20.1250.20">
    <property type="entry name" value="MFS general substrate transporter like domains"/>
    <property type="match status" value="1"/>
</dbReference>
<sequence>MMIGNVYFIAAVAVVGGALFGFDISSMSAIISTEAYLCYFDQGGLVDGKCTGPSPDVQGGITASMPAGSWLGALMSGYISDILGRKKSIQIGSIIWIIGSIIVCAAQNIPMLIVGRIINGLSVGICSAQVPVYITEIAPPSKRGRLVGCQQWAITWGILIMFYICYGCSFVKGVAAFRIPWGLQMIPAVFLFFALFLLPESPRWLARKDRWEEAHQVLALVHGGGDANSAFVAKELAEIREVVEFERANADVTYMELFKPNMINRTHIGIFTQIWSQLTGMNVMMYYITYIFTMAGLGSNVLLPSSIQFIINVIMTIPGLIWVDRLGRRPVLLFGAFLMMLWLFINAGLLASYGTVPYKGQFASAAESISITGAPSKAVIACTYLFVASYAPTWGPVSWIYPPELYPLRLRGKAVALSTSANWAFNFALAYFVPPAFANIRWKVYLVFGIFCVAMFLHVFFIFPETSGKPLEEVEEIFDYSTPGSIKFLGTPAWKTGVDHRARRLERGEFDAEDKAGPTVAHHDGATQRRWGPVQKEEALYDWLDCGHDLMIGPNKWIGVGGLLACCPEITRCIYEHEARRKLWILMRLHVKRKEEEEEEEEQDH</sequence>
<feature type="transmembrane region" description="Helical" evidence="8">
    <location>
        <begin position="91"/>
        <end position="111"/>
    </location>
</feature>
<evidence type="ECO:0000313" key="11">
    <source>
        <dbReference type="Proteomes" id="UP000322873"/>
    </source>
</evidence>
<dbReference type="Proteomes" id="UP000322873">
    <property type="component" value="Unassembled WGS sequence"/>
</dbReference>